<dbReference type="GO" id="GO:0007165">
    <property type="term" value="P:signal transduction"/>
    <property type="evidence" value="ECO:0007669"/>
    <property type="project" value="InterPro"/>
</dbReference>
<dbReference type="SUPFAM" id="SSF48350">
    <property type="entry name" value="GTPase activation domain, GAP"/>
    <property type="match status" value="1"/>
</dbReference>
<proteinExistence type="predicted"/>
<dbReference type="PROSITE" id="PS50238">
    <property type="entry name" value="RHOGAP"/>
    <property type="match status" value="1"/>
</dbReference>
<name>A0A177AZD9_9BILA</name>
<evidence type="ECO:0000313" key="3">
    <source>
        <dbReference type="EMBL" id="OAF67407.1"/>
    </source>
</evidence>
<organism evidence="3 4">
    <name type="scientific">Intoshia linei</name>
    <dbReference type="NCBI Taxonomy" id="1819745"/>
    <lineage>
        <taxon>Eukaryota</taxon>
        <taxon>Metazoa</taxon>
        <taxon>Spiralia</taxon>
        <taxon>Lophotrochozoa</taxon>
        <taxon>Mesozoa</taxon>
        <taxon>Orthonectida</taxon>
        <taxon>Rhopaluridae</taxon>
        <taxon>Intoshia</taxon>
    </lineage>
</organism>
<evidence type="ECO:0000313" key="4">
    <source>
        <dbReference type="Proteomes" id="UP000078046"/>
    </source>
</evidence>
<feature type="domain" description="Rho-GAP" evidence="2">
    <location>
        <begin position="220"/>
        <end position="407"/>
    </location>
</feature>
<protein>
    <recommendedName>
        <fullName evidence="2">Rho-GAP domain-containing protein</fullName>
    </recommendedName>
</protein>
<dbReference type="InterPro" id="IPR008936">
    <property type="entry name" value="Rho_GTPase_activation_prot"/>
</dbReference>
<evidence type="ECO:0000259" key="2">
    <source>
        <dbReference type="PROSITE" id="PS50238"/>
    </source>
</evidence>
<reference evidence="3 4" key="1">
    <citation type="submission" date="2016-04" db="EMBL/GenBank/DDBJ databases">
        <title>The genome of Intoshia linei affirms orthonectids as highly simplified spiralians.</title>
        <authorList>
            <person name="Mikhailov K.V."/>
            <person name="Slusarev G.S."/>
            <person name="Nikitin M.A."/>
            <person name="Logacheva M.D."/>
            <person name="Penin A."/>
            <person name="Aleoshin V."/>
            <person name="Panchin Y.V."/>
        </authorList>
    </citation>
    <scope>NUCLEOTIDE SEQUENCE [LARGE SCALE GENOMIC DNA]</scope>
    <source>
        <strain evidence="3">Intl2013</strain>
        <tissue evidence="3">Whole animal</tissue>
    </source>
</reference>
<evidence type="ECO:0000256" key="1">
    <source>
        <dbReference type="SAM" id="MobiDB-lite"/>
    </source>
</evidence>
<dbReference type="EMBL" id="LWCA01000668">
    <property type="protein sequence ID" value="OAF67407.1"/>
    <property type="molecule type" value="Genomic_DNA"/>
</dbReference>
<dbReference type="InterPro" id="IPR000198">
    <property type="entry name" value="RhoGAP_dom"/>
</dbReference>
<gene>
    <name evidence="3" type="ORF">A3Q56_04830</name>
</gene>
<feature type="compositionally biased region" description="Basic residues" evidence="1">
    <location>
        <begin position="495"/>
        <end position="508"/>
    </location>
</feature>
<dbReference type="Gene3D" id="1.10.555.10">
    <property type="entry name" value="Rho GTPase activation protein"/>
    <property type="match status" value="1"/>
</dbReference>
<accession>A0A177AZD9</accession>
<feature type="region of interest" description="Disordered" evidence="1">
    <location>
        <begin position="495"/>
        <end position="523"/>
    </location>
</feature>
<dbReference type="OrthoDB" id="10024839at2759"/>
<feature type="compositionally biased region" description="Polar residues" evidence="1">
    <location>
        <begin position="509"/>
        <end position="523"/>
    </location>
</feature>
<dbReference type="Proteomes" id="UP000078046">
    <property type="component" value="Unassembled WGS sequence"/>
</dbReference>
<sequence>MVELAYDFEFNPQIQIRIAMPSSNNYKPLNTHCTHLPNLSIMHSESEITESLVSENVTEGYKSKWKLNRNNKWYYLNTEIRVHLQNRMIINITNYERNILTSLGQKHLETIDDKYINKPKKSKSILSKMMMKLRNNRLSKIGEVNVEDYHEINKNTTIEPNNQVRRYKKFKHIKDKKTISKIQSKNEESNNKIITAITDHMEKTYDKLDLTTTEYKIIRKNLIMRIRTTPKHVPLTIKKAIYIINKVGFDGIMTDVNDYKPFQANKLKLLIDSNCLVDVNQYSIYEYIHVIIYYLTSKRSSLLESRITDNLIRATEYKRHDVKSLLFRYLIYQLNSIDGDTLFQLIRFLHDCYKYHIKINEDYVVIHKLSEIFLPYIFQPNSTSDPQILKNYKNIIIFLIKNFESVFMVSVGMQTEILKKMYSSDKEKLDYILFTEHLIECTVNITDTYPKADANSLMNMRSVTSSFTSFESYVSMFEKTTNLAINDNLSNFTTKQKRSTSSLKKRQSKNNGKTKYNNSTQNSLDNYLYSSKGSANSLDQYTTTSFKNEINILKKRNESSNIDDCSTHSEVTYGMHDEIEL</sequence>
<comment type="caution">
    <text evidence="3">The sequence shown here is derived from an EMBL/GenBank/DDBJ whole genome shotgun (WGS) entry which is preliminary data.</text>
</comment>
<keyword evidence="4" id="KW-1185">Reference proteome</keyword>
<dbReference type="AlphaFoldDB" id="A0A177AZD9"/>